<sequence>MHTVEEKERYNTHMADTTQRLFVAVSLPSHFKAAVSAWCEAKLRELPFKRWAHADDLHITLQFLGDTSGERIAAIERELRQAADLSEPFALSIEAPGTFGRPGKPSVLWAGVGGELETLHQLSKRISMALTPLGYEPESRPYHPHLTLAREYRSSVPFEPWMLERCEVPVTADGAPLRWTVTDLVLYRSHLNRPPMYEAVSRFSFGRDAADQP</sequence>
<keyword evidence="1 2" id="KW-0378">Hydrolase</keyword>
<dbReference type="HAMAP" id="MF_01940">
    <property type="entry name" value="RNA_CPDase"/>
    <property type="match status" value="1"/>
</dbReference>
<accession>A0ABV6JEE1</accession>
<evidence type="ECO:0000313" key="4">
    <source>
        <dbReference type="Proteomes" id="UP001589818"/>
    </source>
</evidence>
<comment type="catalytic activity">
    <reaction evidence="2">
        <text>a 3'-end 2',3'-cyclophospho-ribonucleotide-RNA + H2O = a 3'-end 2'-phospho-ribonucleotide-RNA + H(+)</text>
        <dbReference type="Rhea" id="RHEA:11828"/>
        <dbReference type="Rhea" id="RHEA-COMP:10464"/>
        <dbReference type="Rhea" id="RHEA-COMP:17353"/>
        <dbReference type="ChEBI" id="CHEBI:15377"/>
        <dbReference type="ChEBI" id="CHEBI:15378"/>
        <dbReference type="ChEBI" id="CHEBI:83064"/>
        <dbReference type="ChEBI" id="CHEBI:173113"/>
        <dbReference type="EC" id="3.1.4.58"/>
    </reaction>
</comment>
<dbReference type="RefSeq" id="WP_204820499.1">
    <property type="nucleotide sequence ID" value="NZ_JANHOF010000013.1"/>
</dbReference>
<feature type="active site" description="Proton donor" evidence="2">
    <location>
        <position position="58"/>
    </location>
</feature>
<dbReference type="InterPro" id="IPR004175">
    <property type="entry name" value="RNA_CPDase"/>
</dbReference>
<evidence type="ECO:0000256" key="2">
    <source>
        <dbReference type="HAMAP-Rule" id="MF_01940"/>
    </source>
</evidence>
<feature type="short sequence motif" description="HXTX 1" evidence="2">
    <location>
        <begin position="58"/>
        <end position="61"/>
    </location>
</feature>
<keyword evidence="4" id="KW-1185">Reference proteome</keyword>
<dbReference type="Proteomes" id="UP001589818">
    <property type="component" value="Unassembled WGS sequence"/>
</dbReference>
<protein>
    <recommendedName>
        <fullName evidence="2">RNA 2',3'-cyclic phosphodiesterase</fullName>
        <shortName evidence="2">RNA 2',3'-CPDase</shortName>
        <ecNumber evidence="2">3.1.4.58</ecNumber>
    </recommendedName>
</protein>
<comment type="function">
    <text evidence="2">Hydrolyzes RNA 2',3'-cyclic phosphodiester to an RNA 2'-phosphomonoester.</text>
</comment>
<gene>
    <name evidence="3" type="primary">thpR</name>
    <name evidence="3" type="ORF">ACFFJ8_21020</name>
</gene>
<feature type="active site" description="Proton acceptor" evidence="2">
    <location>
        <position position="145"/>
    </location>
</feature>
<dbReference type="EMBL" id="JBHLVF010000034">
    <property type="protein sequence ID" value="MFC0393839.1"/>
    <property type="molecule type" value="Genomic_DNA"/>
</dbReference>
<dbReference type="NCBIfam" id="TIGR02258">
    <property type="entry name" value="2_5_ligase"/>
    <property type="match status" value="1"/>
</dbReference>
<reference evidence="3 4" key="1">
    <citation type="submission" date="2024-09" db="EMBL/GenBank/DDBJ databases">
        <authorList>
            <person name="Sun Q."/>
            <person name="Mori K."/>
        </authorList>
    </citation>
    <scope>NUCLEOTIDE SEQUENCE [LARGE SCALE GENOMIC DNA]</scope>
    <source>
        <strain evidence="3 4">CCM 4839</strain>
    </source>
</reference>
<dbReference type="PANTHER" id="PTHR35561">
    <property type="entry name" value="RNA 2',3'-CYCLIC PHOSPHODIESTERASE"/>
    <property type="match status" value="1"/>
</dbReference>
<evidence type="ECO:0000313" key="3">
    <source>
        <dbReference type="EMBL" id="MFC0393839.1"/>
    </source>
</evidence>
<comment type="caution">
    <text evidence="3">The sequence shown here is derived from an EMBL/GenBank/DDBJ whole genome shotgun (WGS) entry which is preliminary data.</text>
</comment>
<dbReference type="PANTHER" id="PTHR35561:SF1">
    <property type="entry name" value="RNA 2',3'-CYCLIC PHOSPHODIESTERASE"/>
    <property type="match status" value="1"/>
</dbReference>
<dbReference type="Pfam" id="PF13563">
    <property type="entry name" value="2_5_RNA_ligase2"/>
    <property type="match status" value="1"/>
</dbReference>
<dbReference type="EC" id="3.1.4.58" evidence="2"/>
<comment type="similarity">
    <text evidence="2">Belongs to the 2H phosphoesterase superfamily. ThpR family.</text>
</comment>
<dbReference type="Gene3D" id="3.90.1140.10">
    <property type="entry name" value="Cyclic phosphodiesterase"/>
    <property type="match status" value="1"/>
</dbReference>
<proteinExistence type="inferred from homology"/>
<name>A0ABV6JEE1_9BACL</name>
<organism evidence="3 4">
    <name type="scientific">Paenibacillus mendelii</name>
    <dbReference type="NCBI Taxonomy" id="206163"/>
    <lineage>
        <taxon>Bacteria</taxon>
        <taxon>Bacillati</taxon>
        <taxon>Bacillota</taxon>
        <taxon>Bacilli</taxon>
        <taxon>Bacillales</taxon>
        <taxon>Paenibacillaceae</taxon>
        <taxon>Paenibacillus</taxon>
    </lineage>
</organism>
<feature type="short sequence motif" description="HXTX 2" evidence="2">
    <location>
        <begin position="145"/>
        <end position="148"/>
    </location>
</feature>
<dbReference type="InterPro" id="IPR009097">
    <property type="entry name" value="Cyclic_Pdiesterase"/>
</dbReference>
<dbReference type="SUPFAM" id="SSF55144">
    <property type="entry name" value="LigT-like"/>
    <property type="match status" value="1"/>
</dbReference>
<evidence type="ECO:0000256" key="1">
    <source>
        <dbReference type="ARBA" id="ARBA00022801"/>
    </source>
</evidence>